<reference evidence="13" key="1">
    <citation type="journal article" date="2021" name="PeerJ">
        <title>Extensive microbial diversity within the chicken gut microbiome revealed by metagenomics and culture.</title>
        <authorList>
            <person name="Gilroy R."/>
            <person name="Ravi A."/>
            <person name="Getino M."/>
            <person name="Pursley I."/>
            <person name="Horton D.L."/>
            <person name="Alikhan N.F."/>
            <person name="Baker D."/>
            <person name="Gharbi K."/>
            <person name="Hall N."/>
            <person name="Watson M."/>
            <person name="Adriaenssens E.M."/>
            <person name="Foster-Nyarko E."/>
            <person name="Jarju S."/>
            <person name="Secka A."/>
            <person name="Antonio M."/>
            <person name="Oren A."/>
            <person name="Chaudhuri R.R."/>
            <person name="La Ragione R."/>
            <person name="Hildebrand F."/>
            <person name="Pallen M.J."/>
        </authorList>
    </citation>
    <scope>NUCLEOTIDE SEQUENCE</scope>
    <source>
        <strain evidence="13">USAMLcec2-132</strain>
    </source>
</reference>
<evidence type="ECO:0000256" key="1">
    <source>
        <dbReference type="ARBA" id="ARBA00022722"/>
    </source>
</evidence>
<keyword evidence="7" id="KW-0067">ATP-binding</keyword>
<evidence type="ECO:0000256" key="6">
    <source>
        <dbReference type="ARBA" id="ARBA00022839"/>
    </source>
</evidence>
<dbReference type="Pfam" id="PF21445">
    <property type="entry name" value="ADDB_N"/>
    <property type="match status" value="1"/>
</dbReference>
<keyword evidence="2" id="KW-0547">Nucleotide-binding</keyword>
<dbReference type="GO" id="GO:0006310">
    <property type="term" value="P:DNA recombination"/>
    <property type="evidence" value="ECO:0007669"/>
    <property type="project" value="TreeGrafter"/>
</dbReference>
<feature type="domain" description="PD-(D/E)XK endonuclease-like" evidence="11">
    <location>
        <begin position="770"/>
        <end position="1125"/>
    </location>
</feature>
<evidence type="ECO:0000256" key="3">
    <source>
        <dbReference type="ARBA" id="ARBA00022763"/>
    </source>
</evidence>
<accession>A0A9D2SQ08</accession>
<protein>
    <submittedName>
        <fullName evidence="13">PD-(D/E)XK nuclease family protein</fullName>
    </submittedName>
</protein>
<keyword evidence="3" id="KW-0227">DNA damage</keyword>
<dbReference type="PANTHER" id="PTHR30591">
    <property type="entry name" value="RECBCD ENZYME SUBUNIT RECC"/>
    <property type="match status" value="1"/>
</dbReference>
<dbReference type="InterPro" id="IPR027417">
    <property type="entry name" value="P-loop_NTPase"/>
</dbReference>
<proteinExistence type="predicted"/>
<comment type="caution">
    <text evidence="13">The sequence shown here is derived from an EMBL/GenBank/DDBJ whole genome shotgun (WGS) entry which is preliminary data.</text>
</comment>
<feature type="domain" description="ATP-dependent helicase/deoxyribonuclease subunit B N-terminal" evidence="12">
    <location>
        <begin position="5"/>
        <end position="291"/>
    </location>
</feature>
<dbReference type="InterPro" id="IPR011604">
    <property type="entry name" value="PDDEXK-like_dom_sf"/>
</dbReference>
<dbReference type="InterPro" id="IPR049035">
    <property type="entry name" value="ADDB_N"/>
</dbReference>
<evidence type="ECO:0000313" key="14">
    <source>
        <dbReference type="Proteomes" id="UP000823891"/>
    </source>
</evidence>
<keyword evidence="6" id="KW-0269">Exonuclease</keyword>
<evidence type="ECO:0000313" key="13">
    <source>
        <dbReference type="EMBL" id="HJC24509.1"/>
    </source>
</evidence>
<keyword evidence="1" id="KW-0540">Nuclease</keyword>
<dbReference type="AlphaFoldDB" id="A0A9D2SQ08"/>
<dbReference type="GO" id="GO:0004386">
    <property type="term" value="F:helicase activity"/>
    <property type="evidence" value="ECO:0007669"/>
    <property type="project" value="UniProtKB-KW"/>
</dbReference>
<dbReference type="EMBL" id="DWWS01000045">
    <property type="protein sequence ID" value="HJC24509.1"/>
    <property type="molecule type" value="Genomic_DNA"/>
</dbReference>
<dbReference type="GO" id="GO:0006281">
    <property type="term" value="P:DNA repair"/>
    <property type="evidence" value="ECO:0007669"/>
    <property type="project" value="UniProtKB-KW"/>
</dbReference>
<evidence type="ECO:0000256" key="9">
    <source>
        <dbReference type="ARBA" id="ARBA00023204"/>
    </source>
</evidence>
<keyword evidence="9" id="KW-0234">DNA repair</keyword>
<evidence type="ECO:0000256" key="4">
    <source>
        <dbReference type="ARBA" id="ARBA00022801"/>
    </source>
</evidence>
<organism evidence="13 14">
    <name type="scientific">Candidatus Eisenbergiella merdavium</name>
    <dbReference type="NCBI Taxonomy" id="2838551"/>
    <lineage>
        <taxon>Bacteria</taxon>
        <taxon>Bacillati</taxon>
        <taxon>Bacillota</taxon>
        <taxon>Clostridia</taxon>
        <taxon>Lachnospirales</taxon>
        <taxon>Lachnospiraceae</taxon>
        <taxon>Eisenbergiella</taxon>
    </lineage>
</organism>
<sequence length="1180" mass="133176">MSLRFYIGASGAGKSTALYQEIIERSMKRPEQNFFLIIPDQFSMQTQAELVRLHPRRGIMNIDALSFSRLAHRVFEEVGEDARTVLDDTGKSLVIRRIAGSLREKTTVIGANLNKTGYIHEVKSVLSEFMQYGIGPKELDALAEYASGRGGLYHKLQDLGVLYQGFREYMEKGYVTAEETLGLLAQRLPQSRLLQGAVVALDGFIDFTPVQRRVLRGLMEQAEEVIVTVPADGGESFTDAGAEEELFHLSRKNVISLTKIAAEAGVERGRDVILSGRPVRLKDNAPLAWLEQRLLRYPLRPYPGKDAAEGITLFEASNQREEVRQVFIAIREYLRRTGGCYRDVAIIAGDLAAYAGDLESLAALYDIPLYLDRTRGIVLNPFLEYIKSALQVVAQNFSYETVFHYLRSGLADFTRQEVDELENYALACGIRGKKKWSGLFTARTQEMEDGTEALARLNGVRERFLEQLSPLLSRFGKVEELVRALYAFIEKNGVQQKLKAYEDRFRREQDTVRAMEYAQIYRLVMDLLDQVMELLGDEPVKMEEFYQILEAGLSEIQVGTVPQNVDRVVAGDVERTRLTRVKALFFIGACDGYIPKAAGGGGLLSDVDREFLQGSGLELAPTPRQQMYMQRLYLYLNMTKPSEHLYLSFARMNGEGKAMRPSYLVSMVKKLFPSLTVERPEEAAEIDQVQSLKDGRPLLVQGLRRYADGRFEAGSDGEKQFGRLYRAYAVSPETVTWTQDMVRAAFHTYEEQPLGKAAALALFGSTLLGSVSRLEQYASCAYAHFLQYGLYLKEREDYSFEAVDMGNLFHGVLEIFGEKLKQRGYTWFDFPKETGELLVDEAVEAFAASYGSAVLFDSARNRYLITRMKRILKRTVSTLQYQLKKGAFSPEHFEVSFSVLEDLDAVNIALSGEEKLRLRGRIDRVDTWREPGGNSPSGKDRIYVKVIDYKSGSRDFSLAALYYGLQLQLVVYLNAAVELEKKEHPKDEVLPAAMLYYRVHDPVVEVEEEPGEDEEALAERVQRELLARLRMTGAVSSREEVIEGLDAHFTGRSDVIPVERKKDGQPGTRSSVLSEEEFRVISDYVNLKIREIGSGILDGRIPLNPYRQAGKNAGACTYCPYSRVCGFDRRIPGYEGRTLEKLEEKEALKRMKDALEQTGETESAVRRDGGAETGGQNRWQ</sequence>
<evidence type="ECO:0000259" key="12">
    <source>
        <dbReference type="Pfam" id="PF21445"/>
    </source>
</evidence>
<keyword evidence="8" id="KW-0238">DNA-binding</keyword>
<dbReference type="GO" id="GO:0004527">
    <property type="term" value="F:exonuclease activity"/>
    <property type="evidence" value="ECO:0007669"/>
    <property type="project" value="UniProtKB-KW"/>
</dbReference>
<dbReference type="PANTHER" id="PTHR30591:SF1">
    <property type="entry name" value="RECBCD ENZYME SUBUNIT RECC"/>
    <property type="match status" value="1"/>
</dbReference>
<dbReference type="Gene3D" id="3.90.320.10">
    <property type="match status" value="1"/>
</dbReference>
<name>A0A9D2SQ08_9FIRM</name>
<evidence type="ECO:0000256" key="5">
    <source>
        <dbReference type="ARBA" id="ARBA00022806"/>
    </source>
</evidence>
<reference evidence="13" key="2">
    <citation type="submission" date="2021-04" db="EMBL/GenBank/DDBJ databases">
        <authorList>
            <person name="Gilroy R."/>
        </authorList>
    </citation>
    <scope>NUCLEOTIDE SEQUENCE</scope>
    <source>
        <strain evidence="13">USAMLcec2-132</strain>
    </source>
</reference>
<keyword evidence="5" id="KW-0347">Helicase</keyword>
<feature type="region of interest" description="Disordered" evidence="10">
    <location>
        <begin position="1152"/>
        <end position="1180"/>
    </location>
</feature>
<evidence type="ECO:0000256" key="2">
    <source>
        <dbReference type="ARBA" id="ARBA00022741"/>
    </source>
</evidence>
<evidence type="ECO:0000256" key="7">
    <source>
        <dbReference type="ARBA" id="ARBA00022840"/>
    </source>
</evidence>
<evidence type="ECO:0000259" key="11">
    <source>
        <dbReference type="Pfam" id="PF12705"/>
    </source>
</evidence>
<dbReference type="Pfam" id="PF12705">
    <property type="entry name" value="PDDEXK_1"/>
    <property type="match status" value="1"/>
</dbReference>
<keyword evidence="4" id="KW-0378">Hydrolase</keyword>
<gene>
    <name evidence="13" type="ORF">H9761_12480</name>
</gene>
<dbReference type="GO" id="GO:0005524">
    <property type="term" value="F:ATP binding"/>
    <property type="evidence" value="ECO:0007669"/>
    <property type="project" value="UniProtKB-KW"/>
</dbReference>
<dbReference type="Proteomes" id="UP000823891">
    <property type="component" value="Unassembled WGS sequence"/>
</dbReference>
<dbReference type="GO" id="GO:0003677">
    <property type="term" value="F:DNA binding"/>
    <property type="evidence" value="ECO:0007669"/>
    <property type="project" value="UniProtKB-KW"/>
</dbReference>
<dbReference type="Gene3D" id="3.40.50.300">
    <property type="entry name" value="P-loop containing nucleotide triphosphate hydrolases"/>
    <property type="match status" value="3"/>
</dbReference>
<evidence type="ECO:0000256" key="10">
    <source>
        <dbReference type="SAM" id="MobiDB-lite"/>
    </source>
</evidence>
<dbReference type="SUPFAM" id="SSF52540">
    <property type="entry name" value="P-loop containing nucleoside triphosphate hydrolases"/>
    <property type="match status" value="1"/>
</dbReference>
<evidence type="ECO:0000256" key="8">
    <source>
        <dbReference type="ARBA" id="ARBA00023125"/>
    </source>
</evidence>
<dbReference type="InterPro" id="IPR038726">
    <property type="entry name" value="PDDEXK_AddAB-type"/>
</dbReference>